<dbReference type="EC" id="2.7.11.-" evidence="2"/>
<dbReference type="InterPro" id="IPR008271">
    <property type="entry name" value="Ser/Thr_kinase_AS"/>
</dbReference>
<keyword evidence="2" id="KW-0723">Serine/threonine-protein kinase</keyword>
<dbReference type="PROSITE" id="PS50011">
    <property type="entry name" value="PROTEIN_KINASE_DOM"/>
    <property type="match status" value="1"/>
</dbReference>
<dbReference type="InterPro" id="IPR006597">
    <property type="entry name" value="Sel1-like"/>
</dbReference>
<dbReference type="SMART" id="SM00671">
    <property type="entry name" value="SEL1"/>
    <property type="match status" value="4"/>
</dbReference>
<dbReference type="SUPFAM" id="SSF56112">
    <property type="entry name" value="Protein kinase-like (PK-like)"/>
    <property type="match status" value="1"/>
</dbReference>
<keyword evidence="2" id="KW-0418">Kinase</keyword>
<dbReference type="Gene3D" id="1.10.510.10">
    <property type="entry name" value="Transferase(Phosphotransferase) domain 1"/>
    <property type="match status" value="1"/>
</dbReference>
<name>A0A1S7LNN1_MAGMO</name>
<dbReference type="InterPro" id="IPR000719">
    <property type="entry name" value="Prot_kinase_dom"/>
</dbReference>
<accession>A0A1S7LNN1</accession>
<feature type="domain" description="Protein kinase" evidence="1">
    <location>
        <begin position="15"/>
        <end position="291"/>
    </location>
</feature>
<dbReference type="SUPFAM" id="SSF81901">
    <property type="entry name" value="HCP-like"/>
    <property type="match status" value="2"/>
</dbReference>
<reference evidence="2" key="1">
    <citation type="submission" date="2015-04" db="EMBL/GenBank/DDBJ databases">
        <authorList>
            <person name="Syromyatnikov M.Y."/>
            <person name="Popov V.N."/>
        </authorList>
    </citation>
    <scope>NUCLEOTIDE SEQUENCE</scope>
    <source>
        <strain evidence="2">MO-1</strain>
    </source>
</reference>
<evidence type="ECO:0000313" key="2">
    <source>
        <dbReference type="EMBL" id="CRH08298.1"/>
    </source>
</evidence>
<organism evidence="2">
    <name type="scientific">Magnetococcus massalia (strain MO-1)</name>
    <dbReference type="NCBI Taxonomy" id="451514"/>
    <lineage>
        <taxon>Bacteria</taxon>
        <taxon>Pseudomonadati</taxon>
        <taxon>Pseudomonadota</taxon>
        <taxon>Magnetococcia</taxon>
        <taxon>Magnetococcales</taxon>
        <taxon>Magnetococcaceae</taxon>
        <taxon>Magnetococcus</taxon>
    </lineage>
</organism>
<evidence type="ECO:0000259" key="1">
    <source>
        <dbReference type="PROSITE" id="PS50011"/>
    </source>
</evidence>
<dbReference type="GO" id="GO:0004674">
    <property type="term" value="F:protein serine/threonine kinase activity"/>
    <property type="evidence" value="ECO:0007669"/>
    <property type="project" value="UniProtKB-KW"/>
</dbReference>
<dbReference type="PROSITE" id="PS00108">
    <property type="entry name" value="PROTEIN_KINASE_ST"/>
    <property type="match status" value="1"/>
</dbReference>
<dbReference type="PANTHER" id="PTHR44167">
    <property type="entry name" value="OVARIAN-SPECIFIC SERINE/THREONINE-PROTEIN KINASE LOK-RELATED"/>
    <property type="match status" value="1"/>
</dbReference>
<dbReference type="SMART" id="SM00220">
    <property type="entry name" value="S_TKc"/>
    <property type="match status" value="1"/>
</dbReference>
<dbReference type="Pfam" id="PF08238">
    <property type="entry name" value="Sel1"/>
    <property type="match status" value="3"/>
</dbReference>
<dbReference type="InterPro" id="IPR011990">
    <property type="entry name" value="TPR-like_helical_dom_sf"/>
</dbReference>
<dbReference type="AlphaFoldDB" id="A0A1S7LNN1"/>
<gene>
    <name evidence="2" type="ORF">MAGMO_4170</name>
</gene>
<dbReference type="Gene3D" id="1.25.40.10">
    <property type="entry name" value="Tetratricopeptide repeat domain"/>
    <property type="match status" value="2"/>
</dbReference>
<keyword evidence="2" id="KW-0808">Transferase</keyword>
<dbReference type="CDD" id="cd14014">
    <property type="entry name" value="STKc_PknB_like"/>
    <property type="match status" value="1"/>
</dbReference>
<dbReference type="GO" id="GO:0005524">
    <property type="term" value="F:ATP binding"/>
    <property type="evidence" value="ECO:0007669"/>
    <property type="project" value="InterPro"/>
</dbReference>
<dbReference type="EMBL" id="LO017727">
    <property type="protein sequence ID" value="CRH08298.1"/>
    <property type="molecule type" value="Genomic_DNA"/>
</dbReference>
<dbReference type="Pfam" id="PF00069">
    <property type="entry name" value="Pkinase"/>
    <property type="match status" value="1"/>
</dbReference>
<protein>
    <submittedName>
        <fullName evidence="2">Putative Serine/threonine protein kinase with Sel1 repeat</fullName>
        <ecNumber evidence="2">2.7.11.-</ecNumber>
    </submittedName>
</protein>
<proteinExistence type="predicted"/>
<dbReference type="InterPro" id="IPR011009">
    <property type="entry name" value="Kinase-like_dom_sf"/>
</dbReference>
<dbReference type="PANTHER" id="PTHR44167:SF24">
    <property type="entry name" value="SERINE_THREONINE-PROTEIN KINASE CHK2"/>
    <property type="match status" value="1"/>
</dbReference>
<sequence length="559" mass="63788">MSQIPLKTGFRIKHYTLLRHIENGSYGIVYLAKDEEQNQQVVIKECFPEAVIKRGEEGELIPHEEEVDYLNRQIERLIYEAELLASLDHPGIVGYRAHFKALNTAYLVLDFVEGEDFYDFQERRSLCDHELRQFMLQLADALSYMHDQKICHLDLKPTNILLNMQGDPVVIDFGGAWRQQELDDQVMSRLIYTPRYSPLENKSVEDVDPRSDLFSLGATLYRHISGFFPPHSLMRKRHLETFGKDPLVPAAVVGKQRYSQELLKAIDQALALDVAERPATLHLWLEQHPLGNQPSTPSPALFKSLKQADIDARSARYIEATRHYQDAANRKIPQALRGMACMLMEQEDSEKQSQSAILLHVKAGQMGDSAGYMEAAWLLGRYPSPDEAINQTFCYAKAAQQLHPIALYKHALLLLDKPKKSTDYRHGVSCLRQAAQMGHDKAQIKLAKLQMKRPLPAGSKESPYLWLLDAAEQKSSKAQLLLARCYEQGVAPHTTPNLEEAFYWYKRAANFEVTEAERITGLWYLEGRGTKPSRSRARFWLELAADKGDTEAQEALQRL</sequence>